<keyword evidence="3" id="KW-0963">Cytoplasm</keyword>
<feature type="compositionally biased region" description="Basic and acidic residues" evidence="5">
    <location>
        <begin position="36"/>
        <end position="52"/>
    </location>
</feature>
<dbReference type="GO" id="GO:0005856">
    <property type="term" value="C:cytoskeleton"/>
    <property type="evidence" value="ECO:0007669"/>
    <property type="project" value="UniProtKB-SubCell"/>
</dbReference>
<comment type="subcellular location">
    <subcellularLocation>
        <location evidence="1">Cytoplasm</location>
        <location evidence="1">Cytoskeleton</location>
    </subcellularLocation>
</comment>
<evidence type="ECO:0000259" key="6">
    <source>
        <dbReference type="Pfam" id="PF06886"/>
    </source>
</evidence>
<dbReference type="Proteomes" id="UP000215902">
    <property type="component" value="Unassembled WGS sequence"/>
</dbReference>
<keyword evidence="4" id="KW-0206">Cytoskeleton</keyword>
<evidence type="ECO:0000256" key="5">
    <source>
        <dbReference type="SAM" id="MobiDB-lite"/>
    </source>
</evidence>
<evidence type="ECO:0000256" key="1">
    <source>
        <dbReference type="ARBA" id="ARBA00004245"/>
    </source>
</evidence>
<evidence type="ECO:0000313" key="8">
    <source>
        <dbReference type="Proteomes" id="UP000215902"/>
    </source>
</evidence>
<feature type="region of interest" description="Disordered" evidence="5">
    <location>
        <begin position="1"/>
        <end position="21"/>
    </location>
</feature>
<accession>A0A267FBF9</accession>
<dbReference type="OrthoDB" id="1684416at2759"/>
<feature type="domain" description="TPX2 C-terminal" evidence="6">
    <location>
        <begin position="12"/>
        <end position="85"/>
    </location>
</feature>
<feature type="compositionally biased region" description="Basic residues" evidence="5">
    <location>
        <begin position="68"/>
        <end position="79"/>
    </location>
</feature>
<dbReference type="AlphaFoldDB" id="A0A267FBF9"/>
<gene>
    <name evidence="7" type="ORF">BOX15_Mlig008168g1</name>
</gene>
<evidence type="ECO:0000256" key="4">
    <source>
        <dbReference type="ARBA" id="ARBA00023212"/>
    </source>
</evidence>
<evidence type="ECO:0000313" key="7">
    <source>
        <dbReference type="EMBL" id="PAA70497.1"/>
    </source>
</evidence>
<evidence type="ECO:0000256" key="2">
    <source>
        <dbReference type="ARBA" id="ARBA00005885"/>
    </source>
</evidence>
<protein>
    <recommendedName>
        <fullName evidence="6">TPX2 C-terminal domain-containing protein</fullName>
    </recommendedName>
</protein>
<organism evidence="7 8">
    <name type="scientific">Macrostomum lignano</name>
    <dbReference type="NCBI Taxonomy" id="282301"/>
    <lineage>
        <taxon>Eukaryota</taxon>
        <taxon>Metazoa</taxon>
        <taxon>Spiralia</taxon>
        <taxon>Lophotrochozoa</taxon>
        <taxon>Platyhelminthes</taxon>
        <taxon>Rhabditophora</taxon>
        <taxon>Macrostomorpha</taxon>
        <taxon>Macrostomida</taxon>
        <taxon>Macrostomidae</taxon>
        <taxon>Macrostomum</taxon>
    </lineage>
</organism>
<feature type="region of interest" description="Disordered" evidence="5">
    <location>
        <begin position="36"/>
        <end position="107"/>
    </location>
</feature>
<dbReference type="STRING" id="282301.A0A267FBF9"/>
<feature type="non-terminal residue" evidence="7">
    <location>
        <position position="1"/>
    </location>
</feature>
<sequence length="107" mass="12742">YENSESAAGGPRLATESRCQQRSKWETLRIQRERHHEQLRQQRKDSLCRREQQQIQQLRAASVPKAQPIRHYKPMRIHRSEKPLTVAKSPDFALSKRLRQRSQQSDE</sequence>
<proteinExistence type="inferred from homology"/>
<dbReference type="InterPro" id="IPR027329">
    <property type="entry name" value="TPX2_C"/>
</dbReference>
<reference evidence="7 8" key="1">
    <citation type="submission" date="2017-06" db="EMBL/GenBank/DDBJ databases">
        <title>A platform for efficient transgenesis in Macrostomum lignano, a flatworm model organism for stem cell research.</title>
        <authorList>
            <person name="Berezikov E."/>
        </authorList>
    </citation>
    <scope>NUCLEOTIDE SEQUENCE [LARGE SCALE GENOMIC DNA]</scope>
    <source>
        <strain evidence="7">DV1</strain>
        <tissue evidence="7">Whole organism</tissue>
    </source>
</reference>
<dbReference type="Pfam" id="PF06886">
    <property type="entry name" value="TPX2"/>
    <property type="match status" value="1"/>
</dbReference>
<comment type="similarity">
    <text evidence="2">Belongs to the TPX2 family.</text>
</comment>
<evidence type="ECO:0000256" key="3">
    <source>
        <dbReference type="ARBA" id="ARBA00022490"/>
    </source>
</evidence>
<comment type="caution">
    <text evidence="7">The sequence shown here is derived from an EMBL/GenBank/DDBJ whole genome shotgun (WGS) entry which is preliminary data.</text>
</comment>
<keyword evidence="8" id="KW-1185">Reference proteome</keyword>
<name>A0A267FBF9_9PLAT</name>
<dbReference type="EMBL" id="NIVC01001232">
    <property type="protein sequence ID" value="PAA70497.1"/>
    <property type="molecule type" value="Genomic_DNA"/>
</dbReference>